<dbReference type="AlphaFoldDB" id="A0AAW0CRB5"/>
<name>A0AAW0CRB5_9AGAR</name>
<dbReference type="Proteomes" id="UP001362999">
    <property type="component" value="Unassembled WGS sequence"/>
</dbReference>
<keyword evidence="3" id="KW-1185">Reference proteome</keyword>
<evidence type="ECO:0000313" key="2">
    <source>
        <dbReference type="EMBL" id="KAK7041196.1"/>
    </source>
</evidence>
<organism evidence="2 3">
    <name type="scientific">Favolaschia claudopus</name>
    <dbReference type="NCBI Taxonomy" id="2862362"/>
    <lineage>
        <taxon>Eukaryota</taxon>
        <taxon>Fungi</taxon>
        <taxon>Dikarya</taxon>
        <taxon>Basidiomycota</taxon>
        <taxon>Agaricomycotina</taxon>
        <taxon>Agaricomycetes</taxon>
        <taxon>Agaricomycetidae</taxon>
        <taxon>Agaricales</taxon>
        <taxon>Marasmiineae</taxon>
        <taxon>Mycenaceae</taxon>
        <taxon>Favolaschia</taxon>
    </lineage>
</organism>
<reference evidence="2 3" key="1">
    <citation type="journal article" date="2024" name="J Genomics">
        <title>Draft genome sequencing and assembly of Favolaschia claudopus CIRM-BRFM 2984 isolated from oak limbs.</title>
        <authorList>
            <person name="Navarro D."/>
            <person name="Drula E."/>
            <person name="Chaduli D."/>
            <person name="Cazenave R."/>
            <person name="Ahrendt S."/>
            <person name="Wang J."/>
            <person name="Lipzen A."/>
            <person name="Daum C."/>
            <person name="Barry K."/>
            <person name="Grigoriev I.V."/>
            <person name="Favel A."/>
            <person name="Rosso M.N."/>
            <person name="Martin F."/>
        </authorList>
    </citation>
    <scope>NUCLEOTIDE SEQUENCE [LARGE SCALE GENOMIC DNA]</scope>
    <source>
        <strain evidence="2 3">CIRM-BRFM 2984</strain>
    </source>
</reference>
<sequence length="214" mass="23774">MTEAPANKFQEALISGQRAYAASFGPGLLEGVPPDHLLRLLVWPRKFRNPTSSNSFATPEASFRRVPVEESGDKMPRRTGDPRHARSGKNDGAQDSPGNTHMLSHPFFCPFPADFGSKKAGGHRMASLYEYTQFTSFILSLSEKAVCATHHPLRHWLMDGEAKRDVTAYALLRYQMPRAAAHIKFTRTRVAKIKCGLARAAALLNVWVTETIPL</sequence>
<proteinExistence type="predicted"/>
<accession>A0AAW0CRB5</accession>
<evidence type="ECO:0000313" key="3">
    <source>
        <dbReference type="Proteomes" id="UP001362999"/>
    </source>
</evidence>
<feature type="compositionally biased region" description="Basic and acidic residues" evidence="1">
    <location>
        <begin position="62"/>
        <end position="84"/>
    </location>
</feature>
<comment type="caution">
    <text evidence="2">The sequence shown here is derived from an EMBL/GenBank/DDBJ whole genome shotgun (WGS) entry which is preliminary data.</text>
</comment>
<feature type="region of interest" description="Disordered" evidence="1">
    <location>
        <begin position="54"/>
        <end position="99"/>
    </location>
</feature>
<gene>
    <name evidence="2" type="ORF">R3P38DRAFT_2768566</name>
</gene>
<protein>
    <submittedName>
        <fullName evidence="2">Uncharacterized protein</fullName>
    </submittedName>
</protein>
<dbReference type="EMBL" id="JAWWNJ010000014">
    <property type="protein sequence ID" value="KAK7041196.1"/>
    <property type="molecule type" value="Genomic_DNA"/>
</dbReference>
<evidence type="ECO:0000256" key="1">
    <source>
        <dbReference type="SAM" id="MobiDB-lite"/>
    </source>
</evidence>